<evidence type="ECO:0000256" key="7">
    <source>
        <dbReference type="SAM" id="MobiDB-lite"/>
    </source>
</evidence>
<evidence type="ECO:0000256" key="6">
    <source>
        <dbReference type="ARBA" id="ARBA00023306"/>
    </source>
</evidence>
<feature type="region of interest" description="Disordered" evidence="7">
    <location>
        <begin position="183"/>
        <end position="202"/>
    </location>
</feature>
<accession>A0ABP0UKQ3</accession>
<feature type="domain" description="Anaphase-promoting complex subunit 5" evidence="8">
    <location>
        <begin position="310"/>
        <end position="409"/>
    </location>
</feature>
<organism evidence="9 10">
    <name type="scientific">Sphagnum troendelagicum</name>
    <dbReference type="NCBI Taxonomy" id="128251"/>
    <lineage>
        <taxon>Eukaryota</taxon>
        <taxon>Viridiplantae</taxon>
        <taxon>Streptophyta</taxon>
        <taxon>Embryophyta</taxon>
        <taxon>Bryophyta</taxon>
        <taxon>Sphagnophytina</taxon>
        <taxon>Sphagnopsida</taxon>
        <taxon>Sphagnales</taxon>
        <taxon>Sphagnaceae</taxon>
        <taxon>Sphagnum</taxon>
    </lineage>
</organism>
<dbReference type="PANTHER" id="PTHR12830">
    <property type="entry name" value="ANAPHASE-PROMOTING COMPLEX SUBUNIT 5"/>
    <property type="match status" value="1"/>
</dbReference>
<feature type="compositionally biased region" description="Acidic residues" evidence="7">
    <location>
        <begin position="186"/>
        <end position="198"/>
    </location>
</feature>
<evidence type="ECO:0000313" key="10">
    <source>
        <dbReference type="Proteomes" id="UP001497512"/>
    </source>
</evidence>
<dbReference type="EMBL" id="OZ019896">
    <property type="protein sequence ID" value="CAK9223947.1"/>
    <property type="molecule type" value="Genomic_DNA"/>
</dbReference>
<name>A0ABP0UKQ3_9BRYO</name>
<keyword evidence="4" id="KW-0498">Mitosis</keyword>
<dbReference type="InterPro" id="IPR037679">
    <property type="entry name" value="Apc5"/>
</dbReference>
<comment type="similarity">
    <text evidence="1">Belongs to the APC5 family.</text>
</comment>
<evidence type="ECO:0000256" key="2">
    <source>
        <dbReference type="ARBA" id="ARBA00016066"/>
    </source>
</evidence>
<reference evidence="9" key="1">
    <citation type="submission" date="2024-02" db="EMBL/GenBank/DDBJ databases">
        <authorList>
            <consortium name="ELIXIR-Norway"/>
            <consortium name="Elixir Norway"/>
        </authorList>
    </citation>
    <scope>NUCLEOTIDE SEQUENCE</scope>
</reference>
<proteinExistence type="inferred from homology"/>
<evidence type="ECO:0000313" key="9">
    <source>
        <dbReference type="EMBL" id="CAK9223947.1"/>
    </source>
</evidence>
<dbReference type="InterPro" id="IPR026000">
    <property type="entry name" value="Apc5_dom"/>
</dbReference>
<dbReference type="PANTHER" id="PTHR12830:SF9">
    <property type="entry name" value="ANAPHASE-PROMOTING COMPLEX SUBUNIT 5"/>
    <property type="match status" value="1"/>
</dbReference>
<keyword evidence="10" id="KW-1185">Reference proteome</keyword>
<keyword evidence="3" id="KW-0132">Cell division</keyword>
<evidence type="ECO:0000259" key="8">
    <source>
        <dbReference type="Pfam" id="PF12862"/>
    </source>
</evidence>
<keyword evidence="5" id="KW-0833">Ubl conjugation pathway</keyword>
<dbReference type="CDD" id="cd16270">
    <property type="entry name" value="Apc5_N"/>
    <property type="match status" value="1"/>
</dbReference>
<evidence type="ECO:0000256" key="4">
    <source>
        <dbReference type="ARBA" id="ARBA00022776"/>
    </source>
</evidence>
<evidence type="ECO:0000256" key="5">
    <source>
        <dbReference type="ARBA" id="ARBA00022786"/>
    </source>
</evidence>
<protein>
    <recommendedName>
        <fullName evidence="2">Anaphase-promoting complex subunit 5</fullName>
    </recommendedName>
</protein>
<sequence length="910" mass="97942">MAAGSGGNSSGFVLTPHKLAICMLTHAYASPASASPPFRALPADARRRLALFLLDHSKACDGYLEPTLEELGQQLREAMPDVGGMLVEQLGSHLLLVSSPEELFQFFFSIRGKSIEVEGHDEHFLVEQNSLPGQFLRRCILSFNLLSFEGTCRLVTELDAYHRPALTIARGIPSDKELAVGKLSDREDEGEDGLEDENLQWGGGNLEHKLSALPSSVRNTTHELHELADPGRSGGGGVRDGGFAFAFGDAASRGENASKTSFLRTVGQVEGYLKEQAGLIEKEMRQVPMMELDANLCHLEKLAPDMPRTHYLRYLNCLHHGDYLTAMDNLHRYFDFSAGKGGMSSAGASSDASVGRFQAGLLSLGSMHAHFGHVNQAMQALNEAVRIAQQNNDDSCLVHALAALCHLLSEVGAVADSSPKNSYFGNQPSLGMQQQLLLLLRRCLQRALELKLPHLVAFSRLALAKFDLQHVRKSPSFGGLKSAGRQGTSPVEVCKALRLSPYLLSDTVSNSLSLQTGGSGNIATINQQRQTGNTSASFPAQPLSMSGGMTGGGGWSTMGGRLGPLPDSVLRLAGTSHLLRAASWELYGSAPMVRVSALVHAICYTDVASADDLSLSYVKLAQHLAASKGYSAALAALEFARRKFSMVAKSRVRAVQLQLVHDQALHRGKIKLAQVACGELSSLASPALGVDMELKTEAAFRHTRSFLASGHLDEATTSARALFSSCYKANNQLNTGLVLLLLADIHKRAGSAVTGLPYALAGLTLCQSYSLDLLQVTAMVTLAELWLDLGVSHAARALLLLYQCLPIVLGHGGLELRARTNLAVAHCHLSNPSFSVKLKPEEVLEPLHQAAVEYGILEDNALEGECHYLQALVLNTLDRKEERDEAAAAFRRCMVALNENQASELAVLPV</sequence>
<dbReference type="Proteomes" id="UP001497512">
    <property type="component" value="Chromosome 4"/>
</dbReference>
<keyword evidence="6" id="KW-0131">Cell cycle</keyword>
<evidence type="ECO:0000256" key="1">
    <source>
        <dbReference type="ARBA" id="ARBA00007450"/>
    </source>
</evidence>
<dbReference type="Pfam" id="PF12862">
    <property type="entry name" value="ANAPC5"/>
    <property type="match status" value="1"/>
</dbReference>
<evidence type="ECO:0000256" key="3">
    <source>
        <dbReference type="ARBA" id="ARBA00022618"/>
    </source>
</evidence>
<gene>
    <name evidence="9" type="ORF">CSSPTR1EN2_LOCUS17086</name>
</gene>